<protein>
    <recommendedName>
        <fullName evidence="3">Pentatricopeptide repeat-containing protein</fullName>
    </recommendedName>
</protein>
<dbReference type="AlphaFoldDB" id="A0AAD3RZL2"/>
<sequence>MYGKCSEIGSSVIINDSCPEKTRECCNALMTSVFHCGAIEEVVDLFGLMLDEDIGFDEFSSSTTLSISKVFTVKLDRLQIAALLC</sequence>
<gene>
    <name evidence="1" type="ORF">Nepgr_003431</name>
</gene>
<keyword evidence="2" id="KW-1185">Reference proteome</keyword>
<organism evidence="1 2">
    <name type="scientific">Nepenthes gracilis</name>
    <name type="common">Slender pitcher plant</name>
    <dbReference type="NCBI Taxonomy" id="150966"/>
    <lineage>
        <taxon>Eukaryota</taxon>
        <taxon>Viridiplantae</taxon>
        <taxon>Streptophyta</taxon>
        <taxon>Embryophyta</taxon>
        <taxon>Tracheophyta</taxon>
        <taxon>Spermatophyta</taxon>
        <taxon>Magnoliopsida</taxon>
        <taxon>eudicotyledons</taxon>
        <taxon>Gunneridae</taxon>
        <taxon>Pentapetalae</taxon>
        <taxon>Caryophyllales</taxon>
        <taxon>Nepenthaceae</taxon>
        <taxon>Nepenthes</taxon>
    </lineage>
</organism>
<dbReference type="EMBL" id="BSYO01000003">
    <property type="protein sequence ID" value="GMH01592.1"/>
    <property type="molecule type" value="Genomic_DNA"/>
</dbReference>
<evidence type="ECO:0000313" key="1">
    <source>
        <dbReference type="EMBL" id="GMH01592.1"/>
    </source>
</evidence>
<proteinExistence type="predicted"/>
<accession>A0AAD3RZL2</accession>
<name>A0AAD3RZL2_NEPGR</name>
<dbReference type="Proteomes" id="UP001279734">
    <property type="component" value="Unassembled WGS sequence"/>
</dbReference>
<evidence type="ECO:0008006" key="3">
    <source>
        <dbReference type="Google" id="ProtNLM"/>
    </source>
</evidence>
<evidence type="ECO:0000313" key="2">
    <source>
        <dbReference type="Proteomes" id="UP001279734"/>
    </source>
</evidence>
<reference evidence="1" key="1">
    <citation type="submission" date="2023-05" db="EMBL/GenBank/DDBJ databases">
        <title>Nepenthes gracilis genome sequencing.</title>
        <authorList>
            <person name="Fukushima K."/>
        </authorList>
    </citation>
    <scope>NUCLEOTIDE SEQUENCE</scope>
    <source>
        <strain evidence="1">SING2019-196</strain>
    </source>
</reference>
<comment type="caution">
    <text evidence="1">The sequence shown here is derived from an EMBL/GenBank/DDBJ whole genome shotgun (WGS) entry which is preliminary data.</text>
</comment>